<organism evidence="3 4">
    <name type="scientific">Leucobacter weissii</name>
    <dbReference type="NCBI Taxonomy" id="1983706"/>
    <lineage>
        <taxon>Bacteria</taxon>
        <taxon>Bacillati</taxon>
        <taxon>Actinomycetota</taxon>
        <taxon>Actinomycetes</taxon>
        <taxon>Micrococcales</taxon>
        <taxon>Microbacteriaceae</taxon>
        <taxon>Leucobacter</taxon>
    </lineage>
</organism>
<dbReference type="RefSeq" id="WP_208097696.1">
    <property type="nucleotide sequence ID" value="NZ_JAGDYM010000009.1"/>
</dbReference>
<dbReference type="AlphaFoldDB" id="A0A939ML51"/>
<evidence type="ECO:0000256" key="1">
    <source>
        <dbReference type="SAM" id="Phobius"/>
    </source>
</evidence>
<keyword evidence="1" id="KW-0472">Membrane</keyword>
<feature type="transmembrane region" description="Helical" evidence="1">
    <location>
        <begin position="6"/>
        <end position="28"/>
    </location>
</feature>
<gene>
    <name evidence="3" type="ORF">J4H92_08235</name>
</gene>
<dbReference type="EMBL" id="JAGDYM010000009">
    <property type="protein sequence ID" value="MBO1901935.1"/>
    <property type="molecule type" value="Genomic_DNA"/>
</dbReference>
<reference evidence="3" key="1">
    <citation type="submission" date="2021-03" db="EMBL/GenBank/DDBJ databases">
        <title>Leucobacter chromiisoli sp. nov., isolated from chromium-containing soil of chemical plant.</title>
        <authorList>
            <person name="Xu Z."/>
        </authorList>
    </citation>
    <scope>NUCLEOTIDE SEQUENCE</scope>
    <source>
        <strain evidence="3">S27</strain>
    </source>
</reference>
<feature type="transmembrane region" description="Helical" evidence="1">
    <location>
        <begin position="112"/>
        <end position="128"/>
    </location>
</feature>
<evidence type="ECO:0000313" key="3">
    <source>
        <dbReference type="EMBL" id="MBO1901935.1"/>
    </source>
</evidence>
<evidence type="ECO:0000313" key="4">
    <source>
        <dbReference type="Proteomes" id="UP000664382"/>
    </source>
</evidence>
<name>A0A939ML51_9MICO</name>
<feature type="domain" description="DUF4126" evidence="2">
    <location>
        <begin position="5"/>
        <end position="186"/>
    </location>
</feature>
<protein>
    <submittedName>
        <fullName evidence="3">DUF4126 domain-containing protein</fullName>
    </submittedName>
</protein>
<dbReference type="Proteomes" id="UP000664382">
    <property type="component" value="Unassembled WGS sequence"/>
</dbReference>
<feature type="transmembrane region" description="Helical" evidence="1">
    <location>
        <begin position="157"/>
        <end position="182"/>
    </location>
</feature>
<keyword evidence="1" id="KW-1133">Transmembrane helix</keyword>
<keyword evidence="1" id="KW-0812">Transmembrane</keyword>
<dbReference type="Pfam" id="PF13548">
    <property type="entry name" value="DUF4126"/>
    <property type="match status" value="1"/>
</dbReference>
<comment type="caution">
    <text evidence="3">The sequence shown here is derived from an EMBL/GenBank/DDBJ whole genome shotgun (WGS) entry which is preliminary data.</text>
</comment>
<keyword evidence="4" id="KW-1185">Reference proteome</keyword>
<evidence type="ECO:0000259" key="2">
    <source>
        <dbReference type="Pfam" id="PF13548"/>
    </source>
</evidence>
<sequence>MLEIITGTVLASAAGLNAYIPLLGIGLLSRFTEMVQLPEGWAWLENDWALGVIGVLLLVELIVDKVPALDSVNDVLQTVVRPASGGLVFSAGSSSETVAVADPAAFVGSSQFWPFVLGAVVALIPHLLKAVARPVLNVLTAGAGAAVSSALEDLGAALLTILAVIVPLLALVCAVALIVLLIRRLRRGLAARRDRASRAGAGTAT</sequence>
<dbReference type="InterPro" id="IPR025196">
    <property type="entry name" value="DUF4126"/>
</dbReference>
<proteinExistence type="predicted"/>
<accession>A0A939ML51</accession>